<keyword evidence="1 3" id="KW-0560">Oxidoreductase</keyword>
<dbReference type="SUPFAM" id="SSF51735">
    <property type="entry name" value="NAD(P)-binding Rossmann-fold domains"/>
    <property type="match status" value="1"/>
</dbReference>
<evidence type="ECO:0000256" key="2">
    <source>
        <dbReference type="ARBA" id="ARBA00073306"/>
    </source>
</evidence>
<dbReference type="OrthoDB" id="298012at2759"/>
<keyword evidence="7" id="KW-1185">Reference proteome</keyword>
<dbReference type="InterPro" id="IPR036291">
    <property type="entry name" value="NAD(P)-bd_dom_sf"/>
</dbReference>
<proteinExistence type="inferred from homology"/>
<dbReference type="GO" id="GO:0008465">
    <property type="term" value="F:hydroxypyruvate reductase (NADH) activity"/>
    <property type="evidence" value="ECO:0007669"/>
    <property type="project" value="TreeGrafter"/>
</dbReference>
<dbReference type="FunFam" id="3.40.50.720:FF:000026">
    <property type="entry name" value="Glyoxylate/hydroxypyruvate reductase B"/>
    <property type="match status" value="1"/>
</dbReference>
<dbReference type="GO" id="GO:0030267">
    <property type="term" value="F:glyoxylate reductase (NADPH) activity"/>
    <property type="evidence" value="ECO:0007669"/>
    <property type="project" value="TreeGrafter"/>
</dbReference>
<name>A0A9P0H7D7_NEZVI</name>
<organism evidence="6 7">
    <name type="scientific">Nezara viridula</name>
    <name type="common">Southern green stink bug</name>
    <name type="synonym">Cimex viridulus</name>
    <dbReference type="NCBI Taxonomy" id="85310"/>
    <lineage>
        <taxon>Eukaryota</taxon>
        <taxon>Metazoa</taxon>
        <taxon>Ecdysozoa</taxon>
        <taxon>Arthropoda</taxon>
        <taxon>Hexapoda</taxon>
        <taxon>Insecta</taxon>
        <taxon>Pterygota</taxon>
        <taxon>Neoptera</taxon>
        <taxon>Paraneoptera</taxon>
        <taxon>Hemiptera</taxon>
        <taxon>Heteroptera</taxon>
        <taxon>Panheteroptera</taxon>
        <taxon>Pentatomomorpha</taxon>
        <taxon>Pentatomoidea</taxon>
        <taxon>Pentatomidae</taxon>
        <taxon>Pentatominae</taxon>
        <taxon>Nezara</taxon>
    </lineage>
</organism>
<reference evidence="6" key="1">
    <citation type="submission" date="2022-01" db="EMBL/GenBank/DDBJ databases">
        <authorList>
            <person name="King R."/>
        </authorList>
    </citation>
    <scope>NUCLEOTIDE SEQUENCE</scope>
</reference>
<dbReference type="Gene3D" id="3.40.50.720">
    <property type="entry name" value="NAD(P)-binding Rossmann-like Domain"/>
    <property type="match status" value="2"/>
</dbReference>
<evidence type="ECO:0000313" key="7">
    <source>
        <dbReference type="Proteomes" id="UP001152798"/>
    </source>
</evidence>
<evidence type="ECO:0000256" key="3">
    <source>
        <dbReference type="RuleBase" id="RU003719"/>
    </source>
</evidence>
<sequence>MSFGLKSLRFEAHLPLLFHQRNHKLLKLFVASDRRMSEKSKAKVFVSRDDFPAEGMNLLKERCDLEIWPLKKGLLSRDELVKQIKVKDAFYIALGDKIDKELLKSAGKNFKVISTMSVGLDHIDVAAAKEAKIRIGYTPDVLTEATAELTIGLLIATSRRLFEANKALRCGDWKSWSPLWMCGPGLEGSTIGIFGFGRIGQSVAKKLLAFRVSRILYCGRKKKEGNEIGAIHTDFDCLLKESDFVIVNCSLTPETKCVFNKDKFSLMKPTSIFVNTARGGVVDQEALLEALQNKVIAGAGLDCMNPEPIPTDHPLTKLDNCVLLPHIGSATFGSRNAMGVLAAQNILAALDDREMPAEIKV</sequence>
<dbReference type="InterPro" id="IPR006139">
    <property type="entry name" value="D-isomer_2_OHA_DH_cat_dom"/>
</dbReference>
<comment type="similarity">
    <text evidence="3">Belongs to the D-isomer specific 2-hydroxyacid dehydrogenase family.</text>
</comment>
<dbReference type="CDD" id="cd05301">
    <property type="entry name" value="GDH"/>
    <property type="match status" value="1"/>
</dbReference>
<dbReference type="EMBL" id="OV725079">
    <property type="protein sequence ID" value="CAH1396766.1"/>
    <property type="molecule type" value="Genomic_DNA"/>
</dbReference>
<feature type="domain" description="D-isomer specific 2-hydroxyacid dehydrogenase NAD-binding" evidence="5">
    <location>
        <begin position="151"/>
        <end position="328"/>
    </location>
</feature>
<gene>
    <name evidence="6" type="ORF">NEZAVI_LOCUS6763</name>
</gene>
<evidence type="ECO:0000259" key="5">
    <source>
        <dbReference type="Pfam" id="PF02826"/>
    </source>
</evidence>
<dbReference type="Pfam" id="PF02826">
    <property type="entry name" value="2-Hacid_dh_C"/>
    <property type="match status" value="1"/>
</dbReference>
<evidence type="ECO:0000256" key="1">
    <source>
        <dbReference type="ARBA" id="ARBA00023002"/>
    </source>
</evidence>
<feature type="domain" description="D-isomer specific 2-hydroxyacid dehydrogenase catalytic" evidence="4">
    <location>
        <begin position="50"/>
        <end position="359"/>
    </location>
</feature>
<dbReference type="Pfam" id="PF00389">
    <property type="entry name" value="2-Hacid_dh"/>
    <property type="match status" value="1"/>
</dbReference>
<dbReference type="PANTHER" id="PTHR10996">
    <property type="entry name" value="2-HYDROXYACID DEHYDROGENASE-RELATED"/>
    <property type="match status" value="1"/>
</dbReference>
<dbReference type="PANTHER" id="PTHR10996:SF277">
    <property type="entry name" value="GLYOXYLATE REDUCTASE_HYDROXYPYRUVATE REDUCTASE"/>
    <property type="match status" value="1"/>
</dbReference>
<dbReference type="GO" id="GO:0051287">
    <property type="term" value="F:NAD binding"/>
    <property type="evidence" value="ECO:0007669"/>
    <property type="project" value="InterPro"/>
</dbReference>
<dbReference type="SUPFAM" id="SSF52283">
    <property type="entry name" value="Formate/glycerate dehydrogenase catalytic domain-like"/>
    <property type="match status" value="1"/>
</dbReference>
<accession>A0A9P0H7D7</accession>
<protein>
    <recommendedName>
        <fullName evidence="2">Glyoxylate reductase/hydroxypyruvate reductase</fullName>
    </recommendedName>
</protein>
<evidence type="ECO:0000259" key="4">
    <source>
        <dbReference type="Pfam" id="PF00389"/>
    </source>
</evidence>
<dbReference type="AlphaFoldDB" id="A0A9P0H7D7"/>
<evidence type="ECO:0000313" key="6">
    <source>
        <dbReference type="EMBL" id="CAH1396766.1"/>
    </source>
</evidence>
<dbReference type="PROSITE" id="PS00671">
    <property type="entry name" value="D_2_HYDROXYACID_DH_3"/>
    <property type="match status" value="1"/>
</dbReference>
<dbReference type="InterPro" id="IPR050223">
    <property type="entry name" value="D-isomer_2-hydroxyacid_DH"/>
</dbReference>
<dbReference type="GO" id="GO:0005829">
    <property type="term" value="C:cytosol"/>
    <property type="evidence" value="ECO:0007669"/>
    <property type="project" value="TreeGrafter"/>
</dbReference>
<dbReference type="InterPro" id="IPR006140">
    <property type="entry name" value="D-isomer_DH_NAD-bd"/>
</dbReference>
<dbReference type="Proteomes" id="UP001152798">
    <property type="component" value="Chromosome 3"/>
</dbReference>
<dbReference type="InterPro" id="IPR029753">
    <property type="entry name" value="D-isomer_DH_CS"/>
</dbReference>